<dbReference type="EMBL" id="JAGDFM010001633">
    <property type="protein sequence ID" value="KAG7375147.1"/>
    <property type="molecule type" value="Genomic_DNA"/>
</dbReference>
<proteinExistence type="predicted"/>
<feature type="non-terminal residue" evidence="2">
    <location>
        <position position="119"/>
    </location>
</feature>
<evidence type="ECO:0000313" key="2">
    <source>
        <dbReference type="EMBL" id="KAG7375147.1"/>
    </source>
</evidence>
<gene>
    <name evidence="2" type="ORF">PHYPSEUDO_003223</name>
</gene>
<organism evidence="2 3">
    <name type="scientific">Phytophthora pseudosyringae</name>
    <dbReference type="NCBI Taxonomy" id="221518"/>
    <lineage>
        <taxon>Eukaryota</taxon>
        <taxon>Sar</taxon>
        <taxon>Stramenopiles</taxon>
        <taxon>Oomycota</taxon>
        <taxon>Peronosporomycetes</taxon>
        <taxon>Peronosporales</taxon>
        <taxon>Peronosporaceae</taxon>
        <taxon>Phytophthora</taxon>
    </lineage>
</organism>
<protein>
    <submittedName>
        <fullName evidence="2">Uncharacterized protein</fullName>
    </submittedName>
</protein>
<feature type="chain" id="PRO_5035820102" evidence="1">
    <location>
        <begin position="25"/>
        <end position="119"/>
    </location>
</feature>
<comment type="caution">
    <text evidence="2">The sequence shown here is derived from an EMBL/GenBank/DDBJ whole genome shotgun (WGS) entry which is preliminary data.</text>
</comment>
<name>A0A8T1V1J3_9STRA</name>
<evidence type="ECO:0000256" key="1">
    <source>
        <dbReference type="SAM" id="SignalP"/>
    </source>
</evidence>
<accession>A0A8T1V1J3</accession>
<evidence type="ECO:0000313" key="3">
    <source>
        <dbReference type="Proteomes" id="UP000694044"/>
    </source>
</evidence>
<dbReference type="AlphaFoldDB" id="A0A8T1V1J3"/>
<dbReference type="Proteomes" id="UP000694044">
    <property type="component" value="Unassembled WGS sequence"/>
</dbReference>
<reference evidence="2" key="1">
    <citation type="submission" date="2021-02" db="EMBL/GenBank/DDBJ databases">
        <authorList>
            <person name="Palmer J.M."/>
        </authorList>
    </citation>
    <scope>NUCLEOTIDE SEQUENCE</scope>
    <source>
        <strain evidence="2">SCRP734</strain>
    </source>
</reference>
<keyword evidence="1" id="KW-0732">Signal</keyword>
<keyword evidence="3" id="KW-1185">Reference proteome</keyword>
<feature type="signal peptide" evidence="1">
    <location>
        <begin position="1"/>
        <end position="24"/>
    </location>
</feature>
<sequence length="119" mass="13103">MVFVHAGTTLFLVVVCVLAASSTAFSFSSWFGDDDDNSEGAQSSDVAPRQSLLDAADWFPTEQVITDSRLGARWPRTQWATLAAPNEFFSFVNDDLTCDRILLTAWAALVLLKLDLDLQ</sequence>